<dbReference type="AlphaFoldDB" id="A0A553K4J9"/>
<evidence type="ECO:0000259" key="6">
    <source>
        <dbReference type="PROSITE" id="PS50850"/>
    </source>
</evidence>
<dbReference type="OrthoDB" id="5317164at2"/>
<dbReference type="EMBL" id="VKKG01000001">
    <property type="protein sequence ID" value="TRY19627.1"/>
    <property type="molecule type" value="Genomic_DNA"/>
</dbReference>
<dbReference type="SUPFAM" id="SSF103473">
    <property type="entry name" value="MFS general substrate transporter"/>
    <property type="match status" value="1"/>
</dbReference>
<evidence type="ECO:0000313" key="8">
    <source>
        <dbReference type="Proteomes" id="UP000317638"/>
    </source>
</evidence>
<dbReference type="RefSeq" id="WP_143936713.1">
    <property type="nucleotide sequence ID" value="NZ_VKKG01000001.1"/>
</dbReference>
<dbReference type="GO" id="GO:0005886">
    <property type="term" value="C:plasma membrane"/>
    <property type="evidence" value="ECO:0007669"/>
    <property type="project" value="UniProtKB-SubCell"/>
</dbReference>
<keyword evidence="2 5" id="KW-0812">Transmembrane</keyword>
<dbReference type="PANTHER" id="PTHR23523:SF2">
    <property type="entry name" value="2-NITROIMIDAZOLE TRANSPORTER"/>
    <property type="match status" value="1"/>
</dbReference>
<comment type="subcellular location">
    <subcellularLocation>
        <location evidence="1">Cell membrane</location>
        <topology evidence="1">Multi-pass membrane protein</topology>
    </subcellularLocation>
</comment>
<dbReference type="Pfam" id="PF07690">
    <property type="entry name" value="MFS_1"/>
    <property type="match status" value="1"/>
</dbReference>
<evidence type="ECO:0000256" key="2">
    <source>
        <dbReference type="ARBA" id="ARBA00022692"/>
    </source>
</evidence>
<evidence type="ECO:0000256" key="1">
    <source>
        <dbReference type="ARBA" id="ARBA00004651"/>
    </source>
</evidence>
<protein>
    <submittedName>
        <fullName evidence="7">MFS transporter</fullName>
    </submittedName>
</protein>
<feature type="transmembrane region" description="Helical" evidence="5">
    <location>
        <begin position="81"/>
        <end position="100"/>
    </location>
</feature>
<proteinExistence type="predicted"/>
<dbReference type="InterPro" id="IPR036259">
    <property type="entry name" value="MFS_trans_sf"/>
</dbReference>
<dbReference type="InterPro" id="IPR052524">
    <property type="entry name" value="MFS_Cyanate_Porter"/>
</dbReference>
<feature type="domain" description="Major facilitator superfamily (MFS) profile" evidence="6">
    <location>
        <begin position="12"/>
        <end position="390"/>
    </location>
</feature>
<comment type="caution">
    <text evidence="7">The sequence shown here is derived from an EMBL/GenBank/DDBJ whole genome shotgun (WGS) entry which is preliminary data.</text>
</comment>
<feature type="transmembrane region" description="Helical" evidence="5">
    <location>
        <begin position="250"/>
        <end position="269"/>
    </location>
</feature>
<dbReference type="InterPro" id="IPR020846">
    <property type="entry name" value="MFS_dom"/>
</dbReference>
<evidence type="ECO:0000313" key="7">
    <source>
        <dbReference type="EMBL" id="TRY19627.1"/>
    </source>
</evidence>
<feature type="transmembrane region" description="Helical" evidence="5">
    <location>
        <begin position="347"/>
        <end position="365"/>
    </location>
</feature>
<dbReference type="Proteomes" id="UP000317638">
    <property type="component" value="Unassembled WGS sequence"/>
</dbReference>
<feature type="transmembrane region" description="Helical" evidence="5">
    <location>
        <begin position="168"/>
        <end position="191"/>
    </location>
</feature>
<evidence type="ECO:0000256" key="3">
    <source>
        <dbReference type="ARBA" id="ARBA00022989"/>
    </source>
</evidence>
<organism evidence="7 8">
    <name type="scientific">Tessaracoccus rhinocerotis</name>
    <dbReference type="NCBI Taxonomy" id="1689449"/>
    <lineage>
        <taxon>Bacteria</taxon>
        <taxon>Bacillati</taxon>
        <taxon>Actinomycetota</taxon>
        <taxon>Actinomycetes</taxon>
        <taxon>Propionibacteriales</taxon>
        <taxon>Propionibacteriaceae</taxon>
        <taxon>Tessaracoccus</taxon>
    </lineage>
</organism>
<keyword evidence="4 5" id="KW-0472">Membrane</keyword>
<gene>
    <name evidence="7" type="ORF">FOJ82_01655</name>
</gene>
<evidence type="ECO:0000256" key="5">
    <source>
        <dbReference type="SAM" id="Phobius"/>
    </source>
</evidence>
<name>A0A553K4J9_9ACTN</name>
<dbReference type="InterPro" id="IPR011701">
    <property type="entry name" value="MFS"/>
</dbReference>
<keyword evidence="8" id="KW-1185">Reference proteome</keyword>
<dbReference type="Gene3D" id="1.20.1250.20">
    <property type="entry name" value="MFS general substrate transporter like domains"/>
    <property type="match status" value="1"/>
</dbReference>
<keyword evidence="3 5" id="KW-1133">Transmembrane helix</keyword>
<feature type="transmembrane region" description="Helical" evidence="5">
    <location>
        <begin position="281"/>
        <end position="300"/>
    </location>
</feature>
<dbReference type="PROSITE" id="PS50850">
    <property type="entry name" value="MFS"/>
    <property type="match status" value="1"/>
</dbReference>
<feature type="transmembrane region" description="Helical" evidence="5">
    <location>
        <begin position="136"/>
        <end position="156"/>
    </location>
</feature>
<feature type="transmembrane region" description="Helical" evidence="5">
    <location>
        <begin position="306"/>
        <end position="327"/>
    </location>
</feature>
<reference evidence="7 8" key="1">
    <citation type="submission" date="2019-07" db="EMBL/GenBank/DDBJ databases">
        <authorList>
            <person name="Zhou L.-Y."/>
        </authorList>
    </citation>
    <scope>NUCLEOTIDE SEQUENCE [LARGE SCALE GENOMIC DNA]</scope>
    <source>
        <strain evidence="7 8">YIM 101269</strain>
    </source>
</reference>
<feature type="transmembrane region" description="Helical" evidence="5">
    <location>
        <begin position="49"/>
        <end position="69"/>
    </location>
</feature>
<accession>A0A553K4J9</accession>
<dbReference type="PANTHER" id="PTHR23523">
    <property type="match status" value="1"/>
</dbReference>
<feature type="transmembrane region" description="Helical" evidence="5">
    <location>
        <begin position="106"/>
        <end position="124"/>
    </location>
</feature>
<feature type="transmembrane region" description="Helical" evidence="5">
    <location>
        <begin position="371"/>
        <end position="395"/>
    </location>
</feature>
<sequence>MTSSGSSPQGRTHWLVLVAVLVLAFNLRPVAVSVGPVLTDITADLSLGATTAGLLTSLPTVCFAVFGALTPEISRRIGMHFTVAAGLVALITGQLARAWVESGWAFLLLSILALGGMATCNILLPSLVRHHFPGRVGLATALYSLLMSVGVTAASIGTVPLANALGGWRAAFTAGVAVAVAAAVCWIPMLAHNSGRHARASATGHIGFGAVARTRMGWAMAVFFGLQSTYAYTIFGWLPTVYQDAGMTQVNAGVMLGIATGVGIPLAFWVPRYAVRKQAPVGLFLTIMGCLAVGLFGLLYDPMTLPWLWAVFLALGTASFPLILALLGMRSRSSGGTTALSSFTQSVGYLIAAFGPVVFGALGGLTGTWTLSLWILVALMVPMTVAGYFSCRVWFIEDHMVGRSGQ</sequence>
<feature type="transmembrane region" description="Helical" evidence="5">
    <location>
        <begin position="218"/>
        <end position="238"/>
    </location>
</feature>
<dbReference type="GO" id="GO:0022857">
    <property type="term" value="F:transmembrane transporter activity"/>
    <property type="evidence" value="ECO:0007669"/>
    <property type="project" value="InterPro"/>
</dbReference>
<evidence type="ECO:0000256" key="4">
    <source>
        <dbReference type="ARBA" id="ARBA00023136"/>
    </source>
</evidence>